<feature type="coiled-coil region" evidence="4">
    <location>
        <begin position="698"/>
        <end position="758"/>
    </location>
</feature>
<name>A0A5P1F035_ASPOF</name>
<feature type="compositionally biased region" description="Polar residues" evidence="5">
    <location>
        <begin position="965"/>
        <end position="979"/>
    </location>
</feature>
<organism evidence="6 7">
    <name type="scientific">Asparagus officinalis</name>
    <name type="common">Garden asparagus</name>
    <dbReference type="NCBI Taxonomy" id="4686"/>
    <lineage>
        <taxon>Eukaryota</taxon>
        <taxon>Viridiplantae</taxon>
        <taxon>Streptophyta</taxon>
        <taxon>Embryophyta</taxon>
        <taxon>Tracheophyta</taxon>
        <taxon>Spermatophyta</taxon>
        <taxon>Magnoliopsida</taxon>
        <taxon>Liliopsida</taxon>
        <taxon>Asparagales</taxon>
        <taxon>Asparagaceae</taxon>
        <taxon>Asparagoideae</taxon>
        <taxon>Asparagus</taxon>
    </lineage>
</organism>
<dbReference type="SMART" id="SM00028">
    <property type="entry name" value="TPR"/>
    <property type="match status" value="9"/>
</dbReference>
<feature type="region of interest" description="Disordered" evidence="5">
    <location>
        <begin position="958"/>
        <end position="989"/>
    </location>
</feature>
<protein>
    <submittedName>
        <fullName evidence="6">Uncharacterized protein</fullName>
    </submittedName>
</protein>
<dbReference type="Gene3D" id="1.25.40.10">
    <property type="entry name" value="Tetratricopeptide repeat domain"/>
    <property type="match status" value="3"/>
</dbReference>
<feature type="region of interest" description="Disordered" evidence="5">
    <location>
        <begin position="776"/>
        <end position="933"/>
    </location>
</feature>
<feature type="compositionally biased region" description="Basic and acidic residues" evidence="5">
    <location>
        <begin position="779"/>
        <end position="791"/>
    </location>
</feature>
<dbReference type="GO" id="GO:0016593">
    <property type="term" value="C:Cdc73/Paf1 complex"/>
    <property type="evidence" value="ECO:0007669"/>
    <property type="project" value="TreeGrafter"/>
</dbReference>
<dbReference type="GO" id="GO:0006368">
    <property type="term" value="P:transcription elongation by RNA polymerase II"/>
    <property type="evidence" value="ECO:0007669"/>
    <property type="project" value="TreeGrafter"/>
</dbReference>
<dbReference type="InterPro" id="IPR031101">
    <property type="entry name" value="Ctr9"/>
</dbReference>
<dbReference type="GO" id="GO:0006355">
    <property type="term" value="P:regulation of DNA-templated transcription"/>
    <property type="evidence" value="ECO:0007669"/>
    <property type="project" value="InterPro"/>
</dbReference>
<feature type="repeat" description="TPR" evidence="3">
    <location>
        <begin position="128"/>
        <end position="161"/>
    </location>
</feature>
<dbReference type="PROSITE" id="PS50005">
    <property type="entry name" value="TPR"/>
    <property type="match status" value="4"/>
</dbReference>
<feature type="repeat" description="TPR" evidence="3">
    <location>
        <begin position="353"/>
        <end position="386"/>
    </location>
</feature>
<dbReference type="EMBL" id="CM007384">
    <property type="protein sequence ID" value="ONK71705.1"/>
    <property type="molecule type" value="Genomic_DNA"/>
</dbReference>
<evidence type="ECO:0000256" key="2">
    <source>
        <dbReference type="ARBA" id="ARBA00022803"/>
    </source>
</evidence>
<dbReference type="Pfam" id="PF13181">
    <property type="entry name" value="TPR_8"/>
    <property type="match status" value="3"/>
</dbReference>
<proteinExistence type="predicted"/>
<sequence length="1009" mass="115328">MASVYIPVQNSEEVVRVVLDQLPRDADDILDILKAEQAPLDLWLTIAREYFKQGKFEQFRKILEEGSSPEIDEYYADIKYERIAILNALGAYHTYLGKTETKQREKDEHFQLAIQYYNRSSRIDVHESSTWIRKGQLFMAKGDIQQASCFFKIVLDEDPNNVPALLGQACVEFNLGENEEQPNKALVSYSNSLKLFRRALQVHPNCPGAVRLGIGLCCYRLGPTEKAQQTFRRVLQLDPENVEALVALGITDLQTDEAIGIQKGMEKLQRAFEIYPYCSMALNHLANHFFFTGQHFLVEQLTESALATSNHALTRSHSYYNLGRSYHSKGDFEKAGCYYMASVKEINRKQDFVLPYYGLGQVQLKSGDLRSSLSNFEKVLEVYPENCECLKTVGHIYIQLHKNEKALEIFRRATRSDPRDAQAFIELGELLISSDPQAALDAYRSALSLSKKDDKGVPTEILNNMGVLYFETGEFEGNWNYFAATPCEKRFANFEAMHLEKAKDLYTKVLKLHPGNLYAANGTGAILAEKGHLNVSKDIFSEVQEAASGSIFVQMPDVWVNLGHVYFAQAHFVLAVKMYQNCLRKFYYNTDTEILLYFAFTHYWAEQWKECKRTLQRAIHLAPSDYTLRFDLGVALQKFSASTLQKKKRTADEVWTTVTELKHAIRVFSQLYAASSYHIHGFDERKIKIHVDYCKHLLDAAKVHLEAAECEEQQKRQRLEVARQLKLAEEAQRKAEEQKKIQAERKNRKEELEQFMQQDEHLKRIQEQLKIFASKASSKLKERTKVEHDESGVGGKRRRKGGKRTKRGKKSKTRFEHEQEQEQEQEAEMGNEPKAVDEGDANMMNYQEEDGADTARDNSVAAGLEDSDAEEDMGAPSNRKKRSLAEFGDEDDQPSKPHPKLKPNHSKAIAPPEGLHCSRYPGASQKIVQKQPSSRVLRTVELVEGLRRRELVEVSTRALRGSSDGELTSRASRPINSPQPLEMSCEGPWRKKWEEIEGRNEEEHGGETN</sequence>
<evidence type="ECO:0000256" key="1">
    <source>
        <dbReference type="ARBA" id="ARBA00022737"/>
    </source>
</evidence>
<dbReference type="FunFam" id="1.25.40.10:FF:000383">
    <property type="entry name" value="Rna polymerase-associated protein ctr9"/>
    <property type="match status" value="1"/>
</dbReference>
<accession>A0A5P1F035</accession>
<evidence type="ECO:0000256" key="5">
    <source>
        <dbReference type="SAM" id="MobiDB-lite"/>
    </source>
</evidence>
<feature type="compositionally biased region" description="Basic residues" evidence="5">
    <location>
        <begin position="795"/>
        <end position="812"/>
    </location>
</feature>
<evidence type="ECO:0000256" key="4">
    <source>
        <dbReference type="SAM" id="Coils"/>
    </source>
</evidence>
<keyword evidence="7" id="KW-1185">Reference proteome</keyword>
<keyword evidence="4" id="KW-0175">Coiled coil</keyword>
<dbReference type="AlphaFoldDB" id="A0A5P1F035"/>
<feature type="repeat" description="TPR" evidence="3">
    <location>
        <begin position="208"/>
        <end position="241"/>
    </location>
</feature>
<evidence type="ECO:0000313" key="6">
    <source>
        <dbReference type="EMBL" id="ONK71705.1"/>
    </source>
</evidence>
<dbReference type="InterPro" id="IPR011990">
    <property type="entry name" value="TPR-like_helical_dom_sf"/>
</dbReference>
<dbReference type="InterPro" id="IPR019734">
    <property type="entry name" value="TPR_rpt"/>
</dbReference>
<dbReference type="SUPFAM" id="SSF48452">
    <property type="entry name" value="TPR-like"/>
    <property type="match status" value="3"/>
</dbReference>
<dbReference type="Gramene" id="ONK71705">
    <property type="protein sequence ID" value="ONK71705"/>
    <property type="gene ID" value="A4U43_C04F11510"/>
</dbReference>
<dbReference type="FunFam" id="1.25.40.10:FF:000328">
    <property type="entry name" value="protein CTR9 homolog"/>
    <property type="match status" value="1"/>
</dbReference>
<evidence type="ECO:0000313" key="7">
    <source>
        <dbReference type="Proteomes" id="UP000243459"/>
    </source>
</evidence>
<dbReference type="PANTHER" id="PTHR14027:SF2">
    <property type="entry name" value="RNA POLYMERASE-ASSOCIATED PROTEIN CTR9 HOMOLOG"/>
    <property type="match status" value="1"/>
</dbReference>
<dbReference type="OMA" id="IWIELAQ"/>
<gene>
    <name evidence="6" type="ORF">A4U43_C04F11510</name>
</gene>
<keyword evidence="1" id="KW-0677">Repeat</keyword>
<evidence type="ECO:0000256" key="3">
    <source>
        <dbReference type="PROSITE-ProRule" id="PRU00339"/>
    </source>
</evidence>
<dbReference type="Pfam" id="PF13432">
    <property type="entry name" value="TPR_16"/>
    <property type="match status" value="1"/>
</dbReference>
<dbReference type="Proteomes" id="UP000243459">
    <property type="component" value="Chromosome 4"/>
</dbReference>
<feature type="repeat" description="TPR" evidence="3">
    <location>
        <begin position="387"/>
        <end position="420"/>
    </location>
</feature>
<keyword evidence="2 3" id="KW-0802">TPR repeat</keyword>
<dbReference type="GO" id="GO:0000993">
    <property type="term" value="F:RNA polymerase II complex binding"/>
    <property type="evidence" value="ECO:0007669"/>
    <property type="project" value="TreeGrafter"/>
</dbReference>
<dbReference type="PANTHER" id="PTHR14027">
    <property type="entry name" value="RNA POLYMERASE-ASSOCIATED PROTEIN CTR9"/>
    <property type="match status" value="1"/>
</dbReference>
<reference evidence="7" key="1">
    <citation type="journal article" date="2017" name="Nat. Commun.">
        <title>The asparagus genome sheds light on the origin and evolution of a young Y chromosome.</title>
        <authorList>
            <person name="Harkess A."/>
            <person name="Zhou J."/>
            <person name="Xu C."/>
            <person name="Bowers J.E."/>
            <person name="Van der Hulst R."/>
            <person name="Ayyampalayam S."/>
            <person name="Mercati F."/>
            <person name="Riccardi P."/>
            <person name="McKain M.R."/>
            <person name="Kakrana A."/>
            <person name="Tang H."/>
            <person name="Ray J."/>
            <person name="Groenendijk J."/>
            <person name="Arikit S."/>
            <person name="Mathioni S.M."/>
            <person name="Nakano M."/>
            <person name="Shan H."/>
            <person name="Telgmann-Rauber A."/>
            <person name="Kanno A."/>
            <person name="Yue Z."/>
            <person name="Chen H."/>
            <person name="Li W."/>
            <person name="Chen Y."/>
            <person name="Xu X."/>
            <person name="Zhang Y."/>
            <person name="Luo S."/>
            <person name="Chen H."/>
            <person name="Gao J."/>
            <person name="Mao Z."/>
            <person name="Pires J.C."/>
            <person name="Luo M."/>
            <person name="Kudrna D."/>
            <person name="Wing R.A."/>
            <person name="Meyers B.C."/>
            <person name="Yi K."/>
            <person name="Kong H."/>
            <person name="Lavrijsen P."/>
            <person name="Sunseri F."/>
            <person name="Falavigna A."/>
            <person name="Ye Y."/>
            <person name="Leebens-Mack J.H."/>
            <person name="Chen G."/>
        </authorList>
    </citation>
    <scope>NUCLEOTIDE SEQUENCE [LARGE SCALE GENOMIC DNA]</scope>
    <source>
        <strain evidence="7">cv. DH0086</strain>
    </source>
</reference>